<evidence type="ECO:0008006" key="4">
    <source>
        <dbReference type="Google" id="ProtNLM"/>
    </source>
</evidence>
<feature type="transmembrane region" description="Helical" evidence="1">
    <location>
        <begin position="6"/>
        <end position="27"/>
    </location>
</feature>
<dbReference type="InterPro" id="IPR029058">
    <property type="entry name" value="AB_hydrolase_fold"/>
</dbReference>
<evidence type="ECO:0000313" key="2">
    <source>
        <dbReference type="EMBL" id="KUM97839.1"/>
    </source>
</evidence>
<proteinExistence type="predicted"/>
<dbReference type="SUPFAM" id="SSF53474">
    <property type="entry name" value="alpha/beta-Hydrolases"/>
    <property type="match status" value="1"/>
</dbReference>
<dbReference type="PANTHER" id="PTHR48098">
    <property type="entry name" value="ENTEROCHELIN ESTERASE-RELATED"/>
    <property type="match status" value="1"/>
</dbReference>
<evidence type="ECO:0000313" key="3">
    <source>
        <dbReference type="Proteomes" id="UP000053127"/>
    </source>
</evidence>
<evidence type="ECO:0000256" key="1">
    <source>
        <dbReference type="SAM" id="Phobius"/>
    </source>
</evidence>
<name>A0A101NR56_9ACTN</name>
<keyword evidence="3" id="KW-1185">Reference proteome</keyword>
<dbReference type="AlphaFoldDB" id="A0A101NR56"/>
<dbReference type="Pfam" id="PF00756">
    <property type="entry name" value="Esterase"/>
    <property type="match status" value="1"/>
</dbReference>
<organism evidence="2 3">
    <name type="scientific">Streptomyces yokosukanensis</name>
    <dbReference type="NCBI Taxonomy" id="67386"/>
    <lineage>
        <taxon>Bacteria</taxon>
        <taxon>Bacillati</taxon>
        <taxon>Actinomycetota</taxon>
        <taxon>Actinomycetes</taxon>
        <taxon>Kitasatosporales</taxon>
        <taxon>Streptomycetaceae</taxon>
        <taxon>Streptomyces</taxon>
    </lineage>
</organism>
<dbReference type="OrthoDB" id="3670437at2"/>
<keyword evidence="1" id="KW-1133">Transmembrane helix</keyword>
<dbReference type="Gene3D" id="3.40.50.1820">
    <property type="entry name" value="alpha/beta hydrolase"/>
    <property type="match status" value="1"/>
</dbReference>
<keyword evidence="1" id="KW-0812">Transmembrane</keyword>
<dbReference type="GO" id="GO:0016747">
    <property type="term" value="F:acyltransferase activity, transferring groups other than amino-acyl groups"/>
    <property type="evidence" value="ECO:0007669"/>
    <property type="project" value="TreeGrafter"/>
</dbReference>
<dbReference type="Proteomes" id="UP000053127">
    <property type="component" value="Unassembled WGS sequence"/>
</dbReference>
<comment type="caution">
    <text evidence="2">The sequence shown here is derived from an EMBL/GenBank/DDBJ whole genome shotgun (WGS) entry which is preliminary data.</text>
</comment>
<keyword evidence="1" id="KW-0472">Membrane</keyword>
<dbReference type="InterPro" id="IPR000801">
    <property type="entry name" value="Esterase-like"/>
</dbReference>
<reference evidence="2 3" key="1">
    <citation type="submission" date="2015-10" db="EMBL/GenBank/DDBJ databases">
        <title>Draft genome sequence of Streptomyces yokosukanensis DSM 40224, type strain for the species Streptomyces yokosukanensis.</title>
        <authorList>
            <person name="Ruckert C."/>
            <person name="Winkler A."/>
            <person name="Kalinowski J."/>
            <person name="Kampfer P."/>
            <person name="Glaeser S."/>
        </authorList>
    </citation>
    <scope>NUCLEOTIDE SEQUENCE [LARGE SCALE GENOMIC DNA]</scope>
    <source>
        <strain evidence="2 3">DSM 40224</strain>
    </source>
</reference>
<dbReference type="RefSeq" id="WP_067136390.1">
    <property type="nucleotide sequence ID" value="NZ_JBFACD010000031.1"/>
</dbReference>
<gene>
    <name evidence="2" type="ORF">AQI95_41680</name>
</gene>
<feature type="transmembrane region" description="Helical" evidence="1">
    <location>
        <begin position="39"/>
        <end position="60"/>
    </location>
</feature>
<accession>A0A101NR56</accession>
<dbReference type="InterPro" id="IPR050583">
    <property type="entry name" value="Mycobacterial_A85_antigen"/>
</dbReference>
<dbReference type="PANTHER" id="PTHR48098:SF1">
    <property type="entry name" value="DIACYLGLYCEROL ACYLTRANSFERASE_MYCOLYLTRANSFERASE AG85A"/>
    <property type="match status" value="1"/>
</dbReference>
<dbReference type="STRING" id="67386.AQI95_41680"/>
<sequence>MSLTGTPFFVVLIIATVMAMIGTIALWTRIRGPRPARWLAHAVMIGLCQLTAISVVATWINNSYGLYASWDDLMGNTDNANAVAMPGPPVQRAKFNHSTKGGVLDTYFHGQKSALSGQVLVWTPPQYDEPAYKNKRFPVIMLLHGVPGSPESWLEHGSMPGAFSDLLNQRKVHPFILVMPVVNPGSVDTDCTDLPNRKVATWMSADVPDLIRHKFRTLRGASGWGVMGFSTGGFCAAKLPLQYPKVFGAGAALDPDPLTGDESVLPDPTVRRLNSPTYLVRHTKSHANLFLATSREDRLSPPSSITQFQAAAASSPVTVRTLFLPDGGHNYNTWSAEYPPAFAWLSQWLSGPR</sequence>
<protein>
    <recommendedName>
        <fullName evidence="4">Esterase</fullName>
    </recommendedName>
</protein>
<dbReference type="EMBL" id="LMWN01000081">
    <property type="protein sequence ID" value="KUM97839.1"/>
    <property type="molecule type" value="Genomic_DNA"/>
</dbReference>